<comment type="caution">
    <text evidence="2">The sequence shown here is derived from an EMBL/GenBank/DDBJ whole genome shotgun (WGS) entry which is preliminary data.</text>
</comment>
<keyword evidence="3" id="KW-1185">Reference proteome</keyword>
<dbReference type="Gene3D" id="1.10.1760.20">
    <property type="match status" value="1"/>
</dbReference>
<accession>A0ABV1G5Y5</accession>
<dbReference type="Pfam" id="PF12822">
    <property type="entry name" value="ECF_trnsprt"/>
    <property type="match status" value="1"/>
</dbReference>
<reference evidence="2 3" key="1">
    <citation type="submission" date="2024-03" db="EMBL/GenBank/DDBJ databases">
        <title>Human intestinal bacterial collection.</title>
        <authorList>
            <person name="Pauvert C."/>
            <person name="Hitch T.C.A."/>
            <person name="Clavel T."/>
        </authorList>
    </citation>
    <scope>NUCLEOTIDE SEQUENCE [LARGE SCALE GENOMIC DNA]</scope>
    <source>
        <strain evidence="2 3">CLA-AA-H192</strain>
    </source>
</reference>
<feature type="transmembrane region" description="Helical" evidence="1">
    <location>
        <begin position="155"/>
        <end position="176"/>
    </location>
</feature>
<evidence type="ECO:0000313" key="3">
    <source>
        <dbReference type="Proteomes" id="UP001491552"/>
    </source>
</evidence>
<feature type="transmembrane region" description="Helical" evidence="1">
    <location>
        <begin position="43"/>
        <end position="68"/>
    </location>
</feature>
<dbReference type="EMBL" id="JBBMFF010000179">
    <property type="protein sequence ID" value="MEQ2510693.1"/>
    <property type="molecule type" value="Genomic_DNA"/>
</dbReference>
<evidence type="ECO:0000256" key="1">
    <source>
        <dbReference type="SAM" id="Phobius"/>
    </source>
</evidence>
<proteinExistence type="predicted"/>
<sequence length="200" mass="20736">MNHQKINRMVGIAVLAALVVVLQLLSSVIKIGTVSITLTLIPIVVGAAFYGPGAGAILGTVFGLVVYINSATGADMGGNLVFLANPFLCAVVCIGKGTLSGWCAGLVYRLVARKDAALGRNAVAVLLAAITAPVVNTGVFLLGMVLFFQETLRAWAAGSALLTYVLFTLTGVNFLVELGLNLVLSPAVSTLIRAIRKTHN</sequence>
<organism evidence="2 3">
    <name type="scientific">Faecousia intestinalis</name>
    <dbReference type="NCBI Taxonomy" id="3133167"/>
    <lineage>
        <taxon>Bacteria</taxon>
        <taxon>Bacillati</taxon>
        <taxon>Bacillota</taxon>
        <taxon>Clostridia</taxon>
        <taxon>Eubacteriales</taxon>
        <taxon>Oscillospiraceae</taxon>
        <taxon>Faecousia</taxon>
    </lineage>
</organism>
<name>A0ABV1G5Y5_9FIRM</name>
<dbReference type="RefSeq" id="WP_349135374.1">
    <property type="nucleotide sequence ID" value="NZ_JBBMFF010000179.1"/>
</dbReference>
<evidence type="ECO:0000313" key="2">
    <source>
        <dbReference type="EMBL" id="MEQ2510693.1"/>
    </source>
</evidence>
<dbReference type="Proteomes" id="UP001491552">
    <property type="component" value="Unassembled WGS sequence"/>
</dbReference>
<gene>
    <name evidence="2" type="ORF">WMO66_05430</name>
</gene>
<protein>
    <submittedName>
        <fullName evidence="2">ECF transporter S component</fullName>
    </submittedName>
</protein>
<keyword evidence="1" id="KW-1133">Transmembrane helix</keyword>
<keyword evidence="1" id="KW-0472">Membrane</keyword>
<dbReference type="InterPro" id="IPR024529">
    <property type="entry name" value="ECF_trnsprt_substrate-spec"/>
</dbReference>
<feature type="transmembrane region" description="Helical" evidence="1">
    <location>
        <begin position="80"/>
        <end position="102"/>
    </location>
</feature>
<keyword evidence="1" id="KW-0812">Transmembrane</keyword>
<feature type="transmembrane region" description="Helical" evidence="1">
    <location>
        <begin position="122"/>
        <end position="148"/>
    </location>
</feature>